<protein>
    <submittedName>
        <fullName evidence="1">Uncharacterized protein</fullName>
    </submittedName>
</protein>
<dbReference type="RefSeq" id="WP_235374815.1">
    <property type="nucleotide sequence ID" value="NZ_CP113864.1"/>
</dbReference>
<proteinExistence type="predicted"/>
<accession>A0ABY7BER9</accession>
<gene>
    <name evidence="1" type="ORF">OTJ99_001711</name>
</gene>
<evidence type="ECO:0000313" key="2">
    <source>
        <dbReference type="Proteomes" id="UP001164745"/>
    </source>
</evidence>
<keyword evidence="2" id="KW-1185">Reference proteome</keyword>
<dbReference type="Proteomes" id="UP001164745">
    <property type="component" value="Chromosome"/>
</dbReference>
<evidence type="ECO:0000313" key="1">
    <source>
        <dbReference type="EMBL" id="WAM30913.1"/>
    </source>
</evidence>
<organism evidence="1 2">
    <name type="scientific">Caldicellulosiruptor naganoensis</name>
    <dbReference type="NCBI Taxonomy" id="29324"/>
    <lineage>
        <taxon>Bacteria</taxon>
        <taxon>Bacillati</taxon>
        <taxon>Bacillota</taxon>
        <taxon>Bacillota incertae sedis</taxon>
        <taxon>Caldicellulosiruptorales</taxon>
        <taxon>Caldicellulosiruptoraceae</taxon>
        <taxon>Caldicellulosiruptor</taxon>
    </lineage>
</organism>
<dbReference type="EMBL" id="CP113864">
    <property type="protein sequence ID" value="WAM30913.1"/>
    <property type="molecule type" value="Genomic_DNA"/>
</dbReference>
<name>A0ABY7BER9_9FIRM</name>
<reference evidence="1" key="1">
    <citation type="submission" date="2022-12" db="EMBL/GenBank/DDBJ databases">
        <authorList>
            <person name="Bing R.G."/>
            <person name="Willard D.J."/>
            <person name="Manesh M.J.H."/>
            <person name="Laemthong T."/>
            <person name="Crosby J.R."/>
            <person name="Kelly R.M."/>
        </authorList>
    </citation>
    <scope>NUCLEOTIDE SEQUENCE</scope>
    <source>
        <strain evidence="1">DSM 8991</strain>
    </source>
</reference>
<sequence length="65" mass="7655">MFADAHSDTLTESFLKGQSLYQNSLQFDLKRAEEVGVELQYMAVWQDTRQKDIDFMKNIFSILDF</sequence>